<evidence type="ECO:0000313" key="7">
    <source>
        <dbReference type="EMBL" id="AKZ21850.1"/>
    </source>
</evidence>
<comment type="similarity">
    <text evidence="1 6">Belongs to the peptidase S14 family.</text>
</comment>
<dbReference type="SUPFAM" id="SSF52096">
    <property type="entry name" value="ClpP/crotonase"/>
    <property type="match status" value="1"/>
</dbReference>
<protein>
    <recommendedName>
        <fullName evidence="6">ATP-dependent Clp protease proteolytic subunit</fullName>
    </recommendedName>
</protein>
<dbReference type="InterPro" id="IPR029045">
    <property type="entry name" value="ClpP/crotonase-like_dom_sf"/>
</dbReference>
<geneLocation type="plastid" evidence="7"/>
<evidence type="ECO:0000256" key="1">
    <source>
        <dbReference type="ARBA" id="ARBA00007039"/>
    </source>
</evidence>
<dbReference type="EMBL" id="KT176550">
    <property type="protein sequence ID" value="AKZ21850.1"/>
    <property type="molecule type" value="Genomic_DNA"/>
</dbReference>
<evidence type="ECO:0000256" key="6">
    <source>
        <dbReference type="RuleBase" id="RU003567"/>
    </source>
</evidence>
<evidence type="ECO:0000256" key="2">
    <source>
        <dbReference type="ARBA" id="ARBA00022640"/>
    </source>
</evidence>
<reference evidence="7" key="1">
    <citation type="journal article" date="2015" name="Biodivers Data J">
        <title>Biodiversity assessment among two Nebraska prairies: a comparison between traditional and phylogenetic diversity indices.</title>
        <authorList>
            <person name="Aust S.K."/>
            <person name="Ahrendsen D.L."/>
            <person name="Kellar P.R."/>
        </authorList>
    </citation>
    <scope>NUCLEOTIDE SEQUENCE</scope>
</reference>
<evidence type="ECO:0000256" key="4">
    <source>
        <dbReference type="ARBA" id="ARBA00022801"/>
    </source>
</evidence>
<dbReference type="GO" id="GO:0009532">
    <property type="term" value="C:plastid stroma"/>
    <property type="evidence" value="ECO:0007669"/>
    <property type="project" value="UniProtKB-ARBA"/>
</dbReference>
<dbReference type="GO" id="GO:0004176">
    <property type="term" value="F:ATP-dependent peptidase activity"/>
    <property type="evidence" value="ECO:0007669"/>
    <property type="project" value="InterPro"/>
</dbReference>
<dbReference type="GO" id="GO:0006515">
    <property type="term" value="P:protein quality control for misfolded or incompletely synthesized proteins"/>
    <property type="evidence" value="ECO:0007669"/>
    <property type="project" value="TreeGrafter"/>
</dbReference>
<dbReference type="Pfam" id="PF00574">
    <property type="entry name" value="CLP_protease"/>
    <property type="match status" value="1"/>
</dbReference>
<dbReference type="InterPro" id="IPR001907">
    <property type="entry name" value="ClpP"/>
</dbReference>
<gene>
    <name evidence="7" type="primary">clpP</name>
</gene>
<dbReference type="PRINTS" id="PR00127">
    <property type="entry name" value="CLPPROTEASEP"/>
</dbReference>
<keyword evidence="3 7" id="KW-0645">Protease</keyword>
<keyword evidence="5" id="KW-0720">Serine protease</keyword>
<dbReference type="GO" id="GO:0004252">
    <property type="term" value="F:serine-type endopeptidase activity"/>
    <property type="evidence" value="ECO:0007669"/>
    <property type="project" value="InterPro"/>
</dbReference>
<dbReference type="GO" id="GO:0009368">
    <property type="term" value="C:endopeptidase Clp complex"/>
    <property type="evidence" value="ECO:0007669"/>
    <property type="project" value="TreeGrafter"/>
</dbReference>
<dbReference type="InterPro" id="IPR023562">
    <property type="entry name" value="ClpP/TepA"/>
</dbReference>
<evidence type="ECO:0000256" key="3">
    <source>
        <dbReference type="ARBA" id="ARBA00022670"/>
    </source>
</evidence>
<dbReference type="CDD" id="cd07017">
    <property type="entry name" value="S14_ClpP_2"/>
    <property type="match status" value="1"/>
</dbReference>
<keyword evidence="2 7" id="KW-0934">Plastid</keyword>
<dbReference type="Gene3D" id="3.90.226.10">
    <property type="entry name" value="2-enoyl-CoA Hydratase, Chain A, domain 1"/>
    <property type="match status" value="1"/>
</dbReference>
<dbReference type="AlphaFoldDB" id="A0A0K1Z760"/>
<dbReference type="PANTHER" id="PTHR10381">
    <property type="entry name" value="ATP-DEPENDENT CLP PROTEASE PROTEOLYTIC SUBUNIT"/>
    <property type="match status" value="1"/>
</dbReference>
<name>A0A0K1Z760_9LAMI</name>
<accession>A0A0K1Z760</accession>
<sequence>MPVGIPQLPFLVPDDNEDDDDDDGFWVDMYNRLYRARFLFLSQEVQTEISNQLCGLIVHLGLEDKREPIYLYVHSPGGLVIPGLALYNIMQSSKPGVHTIGIARAYSTGSLILAGGKMLKRLALPHCVMVHQPASSYFEDPLAESGLDAEDIVELRNLVIQAYIAKTGKPYWFIADALERDQLLSPEEARAYGIVDVVGYDKP</sequence>
<organism evidence="7">
    <name type="scientific">Plantago patagonica</name>
    <dbReference type="NCBI Taxonomy" id="197815"/>
    <lineage>
        <taxon>Eukaryota</taxon>
        <taxon>Viridiplantae</taxon>
        <taxon>Streptophyta</taxon>
        <taxon>Embryophyta</taxon>
        <taxon>Tracheophyta</taxon>
        <taxon>Spermatophyta</taxon>
        <taxon>Magnoliopsida</taxon>
        <taxon>eudicotyledons</taxon>
        <taxon>Gunneridae</taxon>
        <taxon>Pentapetalae</taxon>
        <taxon>asterids</taxon>
        <taxon>lamiids</taxon>
        <taxon>Lamiales</taxon>
        <taxon>Plantaginaceae</taxon>
        <taxon>Plantagineae</taxon>
        <taxon>Plantago</taxon>
    </lineage>
</organism>
<dbReference type="GO" id="GO:0051117">
    <property type="term" value="F:ATPase binding"/>
    <property type="evidence" value="ECO:0007669"/>
    <property type="project" value="TreeGrafter"/>
</dbReference>
<proteinExistence type="inferred from homology"/>
<keyword evidence="4" id="KW-0378">Hydrolase</keyword>
<dbReference type="PANTHER" id="PTHR10381:SF15">
    <property type="entry name" value="CHLOROPLASTIC ATP-DEPENDENT CLP PROTEASE PROTEOLYTIC SUBUNIT 1"/>
    <property type="match status" value="1"/>
</dbReference>
<evidence type="ECO:0000256" key="5">
    <source>
        <dbReference type="ARBA" id="ARBA00022825"/>
    </source>
</evidence>